<protein>
    <recommendedName>
        <fullName evidence="5">O-methyltransferase C-terminal domain-containing protein</fullName>
    </recommendedName>
</protein>
<dbReference type="GO" id="GO:0008171">
    <property type="term" value="F:O-methyltransferase activity"/>
    <property type="evidence" value="ECO:0007669"/>
    <property type="project" value="InterPro"/>
</dbReference>
<feature type="transmembrane region" description="Helical" evidence="4">
    <location>
        <begin position="31"/>
        <end position="52"/>
    </location>
</feature>
<reference evidence="6" key="2">
    <citation type="submission" date="2019-01" db="UniProtKB">
        <authorList>
            <consortium name="EnsemblPlants"/>
        </authorList>
    </citation>
    <scope>IDENTIFICATION</scope>
    <source>
        <strain evidence="6">cv. Heinz 1706</strain>
    </source>
</reference>
<keyword evidence="4" id="KW-1133">Transmembrane helix</keyword>
<dbReference type="InterPro" id="IPR029063">
    <property type="entry name" value="SAM-dependent_MTases_sf"/>
</dbReference>
<dbReference type="InParanoid" id="A0A3Q7FGI7"/>
<proteinExistence type="predicted"/>
<keyword evidence="1" id="KW-0489">Methyltransferase</keyword>
<evidence type="ECO:0000256" key="2">
    <source>
        <dbReference type="ARBA" id="ARBA00022679"/>
    </source>
</evidence>
<organism evidence="6">
    <name type="scientific">Solanum lycopersicum</name>
    <name type="common">Tomato</name>
    <name type="synonym">Lycopersicon esculentum</name>
    <dbReference type="NCBI Taxonomy" id="4081"/>
    <lineage>
        <taxon>Eukaryota</taxon>
        <taxon>Viridiplantae</taxon>
        <taxon>Streptophyta</taxon>
        <taxon>Embryophyta</taxon>
        <taxon>Tracheophyta</taxon>
        <taxon>Spermatophyta</taxon>
        <taxon>Magnoliopsida</taxon>
        <taxon>eudicotyledons</taxon>
        <taxon>Gunneridae</taxon>
        <taxon>Pentapetalae</taxon>
        <taxon>asterids</taxon>
        <taxon>lamiids</taxon>
        <taxon>Solanales</taxon>
        <taxon>Solanaceae</taxon>
        <taxon>Solanoideae</taxon>
        <taxon>Solaneae</taxon>
        <taxon>Solanum</taxon>
        <taxon>Solanum subgen. Lycopersicon</taxon>
    </lineage>
</organism>
<name>A0A3Q7FGI7_SOLLC</name>
<dbReference type="Gramene" id="Solyc03g043940.3.1">
    <property type="protein sequence ID" value="Solyc03g043940.3.1"/>
    <property type="gene ID" value="Solyc03g043940.3"/>
</dbReference>
<evidence type="ECO:0000259" key="5">
    <source>
        <dbReference type="Pfam" id="PF00891"/>
    </source>
</evidence>
<keyword evidence="4" id="KW-0472">Membrane</keyword>
<dbReference type="PROSITE" id="PS51683">
    <property type="entry name" value="SAM_OMT_II"/>
    <property type="match status" value="1"/>
</dbReference>
<evidence type="ECO:0000256" key="4">
    <source>
        <dbReference type="SAM" id="Phobius"/>
    </source>
</evidence>
<dbReference type="InterPro" id="IPR016461">
    <property type="entry name" value="COMT-like"/>
</dbReference>
<dbReference type="Proteomes" id="UP000004994">
    <property type="component" value="Chromosome 3"/>
</dbReference>
<dbReference type="AlphaFoldDB" id="A0A3Q7FGI7"/>
<dbReference type="GO" id="GO:0032259">
    <property type="term" value="P:methylation"/>
    <property type="evidence" value="ECO:0007669"/>
    <property type="project" value="UniProtKB-KW"/>
</dbReference>
<evidence type="ECO:0000256" key="1">
    <source>
        <dbReference type="ARBA" id="ARBA00022603"/>
    </source>
</evidence>
<evidence type="ECO:0000313" key="7">
    <source>
        <dbReference type="Proteomes" id="UP000004994"/>
    </source>
</evidence>
<feature type="domain" description="O-methyltransferase C-terminal" evidence="5">
    <location>
        <begin position="26"/>
        <end position="93"/>
    </location>
</feature>
<keyword evidence="3" id="KW-0949">S-adenosyl-L-methionine</keyword>
<keyword evidence="2" id="KW-0808">Transferase</keyword>
<evidence type="ECO:0000313" key="6">
    <source>
        <dbReference type="EnsemblPlants" id="Solyc03g043940.3.1"/>
    </source>
</evidence>
<keyword evidence="4" id="KW-0812">Transmembrane</keyword>
<sequence length="94" mass="10276">SFFTDILESSILACLLFSFSFSGLRCCSFSILIIIFDFSGSAPIGLWCYFLNYPVEICSVFDLPHVVEGLEGGSNLKYIGGDMFKSVPSAHAIC</sequence>
<keyword evidence="7" id="KW-1185">Reference proteome</keyword>
<reference evidence="6" key="1">
    <citation type="journal article" date="2012" name="Nature">
        <title>The tomato genome sequence provides insights into fleshy fruit evolution.</title>
        <authorList>
            <consortium name="Tomato Genome Consortium"/>
        </authorList>
    </citation>
    <scope>NUCLEOTIDE SEQUENCE [LARGE SCALE GENOMIC DNA]</scope>
    <source>
        <strain evidence="6">cv. Heinz 1706</strain>
    </source>
</reference>
<dbReference type="InterPro" id="IPR001077">
    <property type="entry name" value="COMT_C"/>
</dbReference>
<dbReference type="Gene3D" id="3.40.50.150">
    <property type="entry name" value="Vaccinia Virus protein VP39"/>
    <property type="match status" value="1"/>
</dbReference>
<dbReference type="Pfam" id="PF00891">
    <property type="entry name" value="Methyltransf_2"/>
    <property type="match status" value="1"/>
</dbReference>
<accession>A0A3Q7FGI7</accession>
<evidence type="ECO:0000256" key="3">
    <source>
        <dbReference type="ARBA" id="ARBA00022691"/>
    </source>
</evidence>
<dbReference type="EnsemblPlants" id="Solyc03g043940.3.1">
    <property type="protein sequence ID" value="Solyc03g043940.3.1"/>
    <property type="gene ID" value="Solyc03g043940.3"/>
</dbReference>